<dbReference type="InterPro" id="IPR001128">
    <property type="entry name" value="Cyt_P450"/>
</dbReference>
<dbReference type="Gene3D" id="1.10.630.10">
    <property type="entry name" value="Cytochrome P450"/>
    <property type="match status" value="1"/>
</dbReference>
<sequence>MHEEPFRLGREFFQDPHATYRDLLTEGRVRYASLSPAFGFWLVTRYADAKALLSDPRLSKDSARAKELFAEGAGQVYGLDLFAHMLQTDPPGHTRLRRLVNKAFTNRAVAGLRPRIEQITDGLLDDLAAAGRADLIESFASPLPIAVICEILGVPADDQAKFRSWVLPFVAAASPDDVRTADEEMRAYLTALIAEKRSEPTMDLLSDLVHVSDQGDQLSGPELLSMAFLLLVAGYETTVNLISNGMLALLRHPDRLAALRSDPSLLPEAVEEFLRYDGSLNLATLRFTTEPVRVDEVEIPAGEFVLISFLAANRDPRQFPDPDRFDITRGTGGGHLAFGHGIHYCVGAPLARLEAQVAIGRLLDRFGTIELDGDPADLRWRRSPVMHGLERLPIRVGS</sequence>
<dbReference type="RefSeq" id="WP_241037076.1">
    <property type="nucleotide sequence ID" value="NZ_BAAAJF010000036.1"/>
</dbReference>
<keyword evidence="2" id="KW-0479">Metal-binding</keyword>
<dbReference type="InterPro" id="IPR017972">
    <property type="entry name" value="Cyt_P450_CS"/>
</dbReference>
<organism evidence="3 4">
    <name type="scientific">Pseudonocardia alaniniphila</name>
    <dbReference type="NCBI Taxonomy" id="75291"/>
    <lineage>
        <taxon>Bacteria</taxon>
        <taxon>Bacillati</taxon>
        <taxon>Actinomycetota</taxon>
        <taxon>Actinomycetes</taxon>
        <taxon>Pseudonocardiales</taxon>
        <taxon>Pseudonocardiaceae</taxon>
        <taxon>Pseudonocardia</taxon>
    </lineage>
</organism>
<name>A0ABS9TEN0_9PSEU</name>
<dbReference type="CDD" id="cd11029">
    <property type="entry name" value="CYP107-like"/>
    <property type="match status" value="1"/>
</dbReference>
<reference evidence="3 4" key="1">
    <citation type="submission" date="2022-03" db="EMBL/GenBank/DDBJ databases">
        <title>Pseudonocardia alaer sp. nov., a novel actinomycete isolated from reed forest soil.</title>
        <authorList>
            <person name="Wang L."/>
        </authorList>
    </citation>
    <scope>NUCLEOTIDE SEQUENCE [LARGE SCALE GENOMIC DNA]</scope>
    <source>
        <strain evidence="3 4">Y-16303</strain>
    </source>
</reference>
<dbReference type="PANTHER" id="PTHR46696">
    <property type="entry name" value="P450, PUTATIVE (EUROFUNG)-RELATED"/>
    <property type="match status" value="1"/>
</dbReference>
<evidence type="ECO:0000256" key="2">
    <source>
        <dbReference type="RuleBase" id="RU000461"/>
    </source>
</evidence>
<keyword evidence="2" id="KW-0503">Monooxygenase</keyword>
<protein>
    <submittedName>
        <fullName evidence="3">Cytochrome P450</fullName>
    </submittedName>
</protein>
<evidence type="ECO:0000313" key="3">
    <source>
        <dbReference type="EMBL" id="MCH6166995.1"/>
    </source>
</evidence>
<dbReference type="InterPro" id="IPR002397">
    <property type="entry name" value="Cyt_P450_B"/>
</dbReference>
<dbReference type="PANTHER" id="PTHR46696:SF1">
    <property type="entry name" value="CYTOCHROME P450 YJIB-RELATED"/>
    <property type="match status" value="1"/>
</dbReference>
<keyword evidence="2" id="KW-0560">Oxidoreductase</keyword>
<dbReference type="Pfam" id="PF00067">
    <property type="entry name" value="p450"/>
    <property type="match status" value="1"/>
</dbReference>
<dbReference type="PRINTS" id="PR00359">
    <property type="entry name" value="BP450"/>
</dbReference>
<dbReference type="EMBL" id="JAKXMK010000011">
    <property type="protein sequence ID" value="MCH6166995.1"/>
    <property type="molecule type" value="Genomic_DNA"/>
</dbReference>
<gene>
    <name evidence="3" type="ORF">MMF94_15000</name>
</gene>
<evidence type="ECO:0000313" key="4">
    <source>
        <dbReference type="Proteomes" id="UP001299970"/>
    </source>
</evidence>
<accession>A0ABS9TEN0</accession>
<dbReference type="InterPro" id="IPR036396">
    <property type="entry name" value="Cyt_P450_sf"/>
</dbReference>
<evidence type="ECO:0000256" key="1">
    <source>
        <dbReference type="ARBA" id="ARBA00010617"/>
    </source>
</evidence>
<dbReference type="PROSITE" id="PS00086">
    <property type="entry name" value="CYTOCHROME_P450"/>
    <property type="match status" value="1"/>
</dbReference>
<dbReference type="SUPFAM" id="SSF48264">
    <property type="entry name" value="Cytochrome P450"/>
    <property type="match status" value="1"/>
</dbReference>
<comment type="similarity">
    <text evidence="1 2">Belongs to the cytochrome P450 family.</text>
</comment>
<proteinExistence type="inferred from homology"/>
<comment type="caution">
    <text evidence="3">The sequence shown here is derived from an EMBL/GenBank/DDBJ whole genome shotgun (WGS) entry which is preliminary data.</text>
</comment>
<keyword evidence="2" id="KW-0408">Iron</keyword>
<keyword evidence="4" id="KW-1185">Reference proteome</keyword>
<dbReference type="Proteomes" id="UP001299970">
    <property type="component" value="Unassembled WGS sequence"/>
</dbReference>
<keyword evidence="2" id="KW-0349">Heme</keyword>